<feature type="compositionally biased region" description="Basic and acidic residues" evidence="1">
    <location>
        <begin position="49"/>
        <end position="60"/>
    </location>
</feature>
<reference evidence="2" key="1">
    <citation type="submission" date="2020-06" db="EMBL/GenBank/DDBJ databases">
        <authorList>
            <person name="Li T."/>
            <person name="Hu X."/>
            <person name="Zhang T."/>
            <person name="Song X."/>
            <person name="Zhang H."/>
            <person name="Dai N."/>
            <person name="Sheng W."/>
            <person name="Hou X."/>
            <person name="Wei L."/>
        </authorList>
    </citation>
    <scope>NUCLEOTIDE SEQUENCE</scope>
    <source>
        <strain evidence="2">G02</strain>
        <tissue evidence="2">Leaf</tissue>
    </source>
</reference>
<evidence type="ECO:0000256" key="1">
    <source>
        <dbReference type="SAM" id="MobiDB-lite"/>
    </source>
</evidence>
<dbReference type="EMBL" id="JACGWJ010000024">
    <property type="protein sequence ID" value="KAL0320061.1"/>
    <property type="molecule type" value="Genomic_DNA"/>
</dbReference>
<sequence length="60" mass="6653">MQRECKIAIKSEEFVRRGLPQVKGSGPSGREPSETVRRSQGVVPQMQKSLRDVGESLRGV</sequence>
<feature type="region of interest" description="Disordered" evidence="1">
    <location>
        <begin position="18"/>
        <end position="60"/>
    </location>
</feature>
<name>A0AAW2LPH0_SESRA</name>
<gene>
    <name evidence="2" type="ORF">Sradi_5267600</name>
</gene>
<proteinExistence type="predicted"/>
<dbReference type="AlphaFoldDB" id="A0AAW2LPH0"/>
<comment type="caution">
    <text evidence="2">The sequence shown here is derived from an EMBL/GenBank/DDBJ whole genome shotgun (WGS) entry which is preliminary data.</text>
</comment>
<accession>A0AAW2LPH0</accession>
<evidence type="ECO:0000313" key="2">
    <source>
        <dbReference type="EMBL" id="KAL0320061.1"/>
    </source>
</evidence>
<reference evidence="2" key="2">
    <citation type="journal article" date="2024" name="Plant">
        <title>Genomic evolution and insights into agronomic trait innovations of Sesamum species.</title>
        <authorList>
            <person name="Miao H."/>
            <person name="Wang L."/>
            <person name="Qu L."/>
            <person name="Liu H."/>
            <person name="Sun Y."/>
            <person name="Le M."/>
            <person name="Wang Q."/>
            <person name="Wei S."/>
            <person name="Zheng Y."/>
            <person name="Lin W."/>
            <person name="Duan Y."/>
            <person name="Cao H."/>
            <person name="Xiong S."/>
            <person name="Wang X."/>
            <person name="Wei L."/>
            <person name="Li C."/>
            <person name="Ma Q."/>
            <person name="Ju M."/>
            <person name="Zhao R."/>
            <person name="Li G."/>
            <person name="Mu C."/>
            <person name="Tian Q."/>
            <person name="Mei H."/>
            <person name="Zhang T."/>
            <person name="Gao T."/>
            <person name="Zhang H."/>
        </authorList>
    </citation>
    <scope>NUCLEOTIDE SEQUENCE</scope>
    <source>
        <strain evidence="2">G02</strain>
    </source>
</reference>
<organism evidence="2">
    <name type="scientific">Sesamum radiatum</name>
    <name type="common">Black benniseed</name>
    <dbReference type="NCBI Taxonomy" id="300843"/>
    <lineage>
        <taxon>Eukaryota</taxon>
        <taxon>Viridiplantae</taxon>
        <taxon>Streptophyta</taxon>
        <taxon>Embryophyta</taxon>
        <taxon>Tracheophyta</taxon>
        <taxon>Spermatophyta</taxon>
        <taxon>Magnoliopsida</taxon>
        <taxon>eudicotyledons</taxon>
        <taxon>Gunneridae</taxon>
        <taxon>Pentapetalae</taxon>
        <taxon>asterids</taxon>
        <taxon>lamiids</taxon>
        <taxon>Lamiales</taxon>
        <taxon>Pedaliaceae</taxon>
        <taxon>Sesamum</taxon>
    </lineage>
</organism>
<protein>
    <submittedName>
        <fullName evidence="2">Uncharacterized protein</fullName>
    </submittedName>
</protein>